<sequence length="380" mass="41422">MTPLPYTPTPSDCPSGTPAMYADPSKQHRPPVPVCTENTLRWAAERLALLPEREDDTATPDVPQVVPPPPPSLEPVSGDTPGSDRGRDPSPLTLIPPCGTKGPLVRPVLKVQVRKQLAAVRAEGKGEKPVRVVQKRRSARLRRKGMEREREEREVEVARTRMHEAAGLGALTEDSLSRVLAGVSSQKSAGEEEGEGFVLVPYEELETETDRARRKRPRAAAKVRRAQRKEAAEARLALWVARHPAACETAWQLKTLHNPDLKLVCHKNNLMVGGVKAQLVERLVGAYLFNSPGPCPECHQPQLQVLYDKEGVPTGIECHHNTVEGDKLVPCGYVAAGPVSEHLTHPLQDVDGLLEGAGVKTRVERWVEGKAEAVFGGGGE</sequence>
<evidence type="ECO:0000256" key="1">
    <source>
        <dbReference type="SAM" id="MobiDB-lite"/>
    </source>
</evidence>
<feature type="region of interest" description="Disordered" evidence="1">
    <location>
        <begin position="46"/>
        <end position="103"/>
    </location>
</feature>
<organism evidence="2 3">
    <name type="scientific">Kipferlia bialata</name>
    <dbReference type="NCBI Taxonomy" id="797122"/>
    <lineage>
        <taxon>Eukaryota</taxon>
        <taxon>Metamonada</taxon>
        <taxon>Carpediemonas-like organisms</taxon>
        <taxon>Kipferlia</taxon>
    </lineage>
</organism>
<accession>A0A9K3GLQ1</accession>
<dbReference type="AlphaFoldDB" id="A0A9K3GLQ1"/>
<name>A0A9K3GLQ1_9EUKA</name>
<proteinExistence type="predicted"/>
<protein>
    <submittedName>
        <fullName evidence="2">Uncharacterized protein</fullName>
    </submittedName>
</protein>
<comment type="caution">
    <text evidence="2">The sequence shown here is derived from an EMBL/GenBank/DDBJ whole genome shotgun (WGS) entry which is preliminary data.</text>
</comment>
<evidence type="ECO:0000313" key="3">
    <source>
        <dbReference type="Proteomes" id="UP000265618"/>
    </source>
</evidence>
<keyword evidence="3" id="KW-1185">Reference proteome</keyword>
<dbReference type="Proteomes" id="UP000265618">
    <property type="component" value="Unassembled WGS sequence"/>
</dbReference>
<gene>
    <name evidence="2" type="ORF">KIPB_008728</name>
</gene>
<evidence type="ECO:0000313" key="2">
    <source>
        <dbReference type="EMBL" id="GIQ86805.1"/>
    </source>
</evidence>
<dbReference type="Gene3D" id="3.90.640.80">
    <property type="match status" value="1"/>
</dbReference>
<reference evidence="2 3" key="1">
    <citation type="journal article" date="2018" name="PLoS ONE">
        <title>The draft genome of Kipferlia bialata reveals reductive genome evolution in fornicate parasites.</title>
        <authorList>
            <person name="Tanifuji G."/>
            <person name="Takabayashi S."/>
            <person name="Kume K."/>
            <person name="Takagi M."/>
            <person name="Nakayama T."/>
            <person name="Kamikawa R."/>
            <person name="Inagaki Y."/>
            <person name="Hashimoto T."/>
        </authorList>
    </citation>
    <scope>NUCLEOTIDE SEQUENCE [LARGE SCALE GENOMIC DNA]</scope>
    <source>
        <strain evidence="2">NY0173</strain>
    </source>
</reference>
<dbReference type="EMBL" id="BDIP01002774">
    <property type="protein sequence ID" value="GIQ86805.1"/>
    <property type="molecule type" value="Genomic_DNA"/>
</dbReference>
<feature type="region of interest" description="Disordered" evidence="1">
    <location>
        <begin position="1"/>
        <end position="34"/>
    </location>
</feature>